<feature type="domain" description="Fumarylacetoacetase-like C-terminal" evidence="4">
    <location>
        <begin position="88"/>
        <end position="291"/>
    </location>
</feature>
<evidence type="ECO:0000256" key="1">
    <source>
        <dbReference type="ARBA" id="ARBA00010211"/>
    </source>
</evidence>
<keyword evidence="2" id="KW-0479">Metal-binding</keyword>
<protein>
    <recommendedName>
        <fullName evidence="8">2-hydroxyhepta-2,4-diene-1,7-dioate isomerase</fullName>
    </recommendedName>
</protein>
<dbReference type="GO" id="GO:0003824">
    <property type="term" value="F:catalytic activity"/>
    <property type="evidence" value="ECO:0007669"/>
    <property type="project" value="InterPro"/>
</dbReference>
<dbReference type="InterPro" id="IPR018833">
    <property type="entry name" value="Rv2993c-like_N"/>
</dbReference>
<dbReference type="Pfam" id="PF01557">
    <property type="entry name" value="FAA_hydrolase"/>
    <property type="match status" value="1"/>
</dbReference>
<dbReference type="STRING" id="196164.gene:10741795"/>
<dbReference type="Proteomes" id="UP000001409">
    <property type="component" value="Chromosome"/>
</dbReference>
<dbReference type="PANTHER" id="PTHR42796">
    <property type="entry name" value="FUMARYLACETOACETATE HYDROLASE DOMAIN-CONTAINING PROTEIN 2A-RELATED"/>
    <property type="match status" value="1"/>
</dbReference>
<evidence type="ECO:0000259" key="4">
    <source>
        <dbReference type="Pfam" id="PF01557"/>
    </source>
</evidence>
<dbReference type="EMBL" id="BA000035">
    <property type="protein sequence ID" value="BAC18196.1"/>
    <property type="molecule type" value="Genomic_DNA"/>
</dbReference>
<dbReference type="AlphaFoldDB" id="Q8FPV2"/>
<dbReference type="SUPFAM" id="SSF56529">
    <property type="entry name" value="FAH"/>
    <property type="match status" value="1"/>
</dbReference>
<organism evidence="6 7">
    <name type="scientific">Corynebacterium efficiens (strain DSM 44549 / YS-314 / AJ 12310 / JCM 11189 / NBRC 100395)</name>
    <dbReference type="NCBI Taxonomy" id="196164"/>
    <lineage>
        <taxon>Bacteria</taxon>
        <taxon>Bacillati</taxon>
        <taxon>Actinomycetota</taxon>
        <taxon>Actinomycetes</taxon>
        <taxon>Mycobacteriales</taxon>
        <taxon>Corynebacteriaceae</taxon>
        <taxon>Corynebacterium</taxon>
    </lineage>
</organism>
<evidence type="ECO:0000313" key="7">
    <source>
        <dbReference type="Proteomes" id="UP000001409"/>
    </source>
</evidence>
<evidence type="ECO:0000256" key="3">
    <source>
        <dbReference type="SAM" id="MobiDB-lite"/>
    </source>
</evidence>
<dbReference type="InterPro" id="IPR036663">
    <property type="entry name" value="Fumarylacetoacetase_C_sf"/>
</dbReference>
<evidence type="ECO:0000313" key="6">
    <source>
        <dbReference type="EMBL" id="BAC18196.1"/>
    </source>
</evidence>
<reference evidence="6 7" key="1">
    <citation type="journal article" date="2003" name="Genome Res.">
        <title>Comparative complete genome sequence analysis of the amino acid replacements responsible for the thermostability of Corynebacterium efficiens.</title>
        <authorList>
            <person name="Nishio Y."/>
            <person name="Nakamura Y."/>
            <person name="Kawarabayasi Y."/>
            <person name="Usuda Y."/>
            <person name="Kimura E."/>
            <person name="Sugimoto S."/>
            <person name="Matsui K."/>
            <person name="Yamagishi A."/>
            <person name="Kikuchi H."/>
            <person name="Ikeo K."/>
            <person name="Gojobori T."/>
        </authorList>
    </citation>
    <scope>NUCLEOTIDE SEQUENCE [LARGE SCALE GENOMIC DNA]</scope>
    <source>
        <strain evidence="7">DSM 44549 / YS-314 / AJ 12310 / JCM 11189 / NBRC 100395</strain>
    </source>
</reference>
<keyword evidence="7" id="KW-1185">Reference proteome</keyword>
<evidence type="ECO:0000259" key="5">
    <source>
        <dbReference type="Pfam" id="PF10370"/>
    </source>
</evidence>
<dbReference type="PANTHER" id="PTHR42796:SF4">
    <property type="entry name" value="FUMARYLACETOACETATE HYDROLASE DOMAIN-CONTAINING PROTEIN 2A"/>
    <property type="match status" value="1"/>
</dbReference>
<evidence type="ECO:0000256" key="2">
    <source>
        <dbReference type="ARBA" id="ARBA00022723"/>
    </source>
</evidence>
<dbReference type="KEGG" id="cef:CE1386"/>
<feature type="region of interest" description="Disordered" evidence="3">
    <location>
        <begin position="1"/>
        <end position="21"/>
    </location>
</feature>
<feature type="domain" description="Rv2993c-like N-terminal" evidence="5">
    <location>
        <begin position="27"/>
        <end position="83"/>
    </location>
</feature>
<proteinExistence type="inferred from homology"/>
<dbReference type="InterPro" id="IPR011234">
    <property type="entry name" value="Fumarylacetoacetase-like_C"/>
</dbReference>
<dbReference type="HOGENOM" id="CLU_028458_4_2_11"/>
<accession>Q8FPV2</accession>
<dbReference type="GO" id="GO:0044281">
    <property type="term" value="P:small molecule metabolic process"/>
    <property type="evidence" value="ECO:0007669"/>
    <property type="project" value="UniProtKB-ARBA"/>
</dbReference>
<dbReference type="Gene3D" id="3.90.850.10">
    <property type="entry name" value="Fumarylacetoacetase-like, C-terminal domain"/>
    <property type="match status" value="1"/>
</dbReference>
<dbReference type="eggNOG" id="COG0179">
    <property type="taxonomic scope" value="Bacteria"/>
</dbReference>
<evidence type="ECO:0008006" key="8">
    <source>
        <dbReference type="Google" id="ProtNLM"/>
    </source>
</evidence>
<comment type="similarity">
    <text evidence="1">Belongs to the FAH family.</text>
</comment>
<dbReference type="GO" id="GO:0046872">
    <property type="term" value="F:metal ion binding"/>
    <property type="evidence" value="ECO:0007669"/>
    <property type="project" value="UniProtKB-KW"/>
</dbReference>
<name>Q8FPV2_COREF</name>
<dbReference type="Pfam" id="PF10370">
    <property type="entry name" value="Rv2993c-like_N"/>
    <property type="match status" value="1"/>
</dbReference>
<dbReference type="Gene3D" id="2.30.30.370">
    <property type="entry name" value="FAH"/>
    <property type="match status" value="1"/>
</dbReference>
<dbReference type="InterPro" id="IPR051121">
    <property type="entry name" value="FAH"/>
</dbReference>
<sequence>MWPRPLSGTFPQVGEDRRGKPSSMAVMRFGRIAAPEGMCFCTIEGDGDDIANLTAKEIEGTPFTEIKHTGREWPLKDVRLLAPMLPSKVVAIGRNYADHVAEVFKESAEHLPPTLFLKPPTSVTGPGAPIRIPSFATKVEFEGELAVVIGKPCKNVKAADWKSVVLGFTIVNDVSSRDLQFADGQWARAKGIDTFCPLGPWIESDIDNFDLDNLPIKARLTHDGVTELKQDSNSIQMIMKMGEIIEFITASMTLLPGDVICTGSPAGTEAMVDGDFIEIEIPGLGKLGNPVEDA</sequence>